<dbReference type="GO" id="GO:0003677">
    <property type="term" value="F:DNA binding"/>
    <property type="evidence" value="ECO:0007669"/>
    <property type="project" value="InterPro"/>
</dbReference>
<protein>
    <recommendedName>
        <fullName evidence="3">Xylanolytic transcriptional activator regulatory domain-containing protein</fullName>
    </recommendedName>
</protein>
<dbReference type="PANTHER" id="PTHR47425:SF2">
    <property type="entry name" value="FARB-RELATED"/>
    <property type="match status" value="1"/>
</dbReference>
<feature type="compositionally biased region" description="Polar residues" evidence="2">
    <location>
        <begin position="489"/>
        <end position="510"/>
    </location>
</feature>
<dbReference type="InterPro" id="IPR052761">
    <property type="entry name" value="Fungal_Detox/Toxin_TFs"/>
</dbReference>
<keyword evidence="1" id="KW-0539">Nucleus</keyword>
<dbReference type="CDD" id="cd12148">
    <property type="entry name" value="fungal_TF_MHR"/>
    <property type="match status" value="1"/>
</dbReference>
<dbReference type="RefSeq" id="XP_016265523.1">
    <property type="nucleotide sequence ID" value="XM_016404518.1"/>
</dbReference>
<dbReference type="EMBL" id="KN847334">
    <property type="protein sequence ID" value="KIW45307.1"/>
    <property type="molecule type" value="Genomic_DNA"/>
</dbReference>
<dbReference type="GO" id="GO:0008270">
    <property type="term" value="F:zinc ion binding"/>
    <property type="evidence" value="ECO:0007669"/>
    <property type="project" value="InterPro"/>
</dbReference>
<accession>A0A0D2C659</accession>
<sequence length="598" mass="68093">MRLPFSYYSNVSASNLQNLNNETVMFLDSSGCLHLPQKEVLDMFVNHYFLYMHHTIPIVDEADFGAAYWNRVSSRPDVSLLLLKALMCATCNFLPIDAIRQCGYDSYGQAREALYREAKLLYDFQIERDPFIVCQAALLLSFHATKQDQLSNSTWLAVATQRAISLNAHRYSSSKSKLSEKEREALKRLWWCCILRDRVISMGARRPMQISTLQFDFSQDRITMDDLEPEVAISKVFDTDSKIILCNLVTVQCDLATSLSGLSSLFYSGSGRSSELSNQEDNSTNVLEVLETAKAPLDNWARASLPRLESLAKSDRQPISLYATSLLLHYHNVRIAICNYHGYLLSSHLRLPEKVHRTHLQNRHSELTDAVDAITECFKHLVQNNSAEYLSLSTLSTVDIPFMLMSLNKRLRNSSSLGKGNALRCFATILRIRDVRFDMGHIKLYMMKAMREFKLRDSISNLTSGDDDIRPSDLCSLVSAHDQFLSTGKQDQALSPVTSTQKQKTSNSQAAVGPISRENISDNSQQPQQPQAILQDPLRETERYNTSADYDIDQLLNFPEVDDWWYMLQDLGQLDFSSENFPSMLPSDEVYLFSEQDY</sequence>
<evidence type="ECO:0000259" key="3">
    <source>
        <dbReference type="SMART" id="SM00906"/>
    </source>
</evidence>
<dbReference type="PANTHER" id="PTHR47425">
    <property type="entry name" value="FARB-RELATED"/>
    <property type="match status" value="1"/>
</dbReference>
<dbReference type="GO" id="GO:0006351">
    <property type="term" value="P:DNA-templated transcription"/>
    <property type="evidence" value="ECO:0007669"/>
    <property type="project" value="InterPro"/>
</dbReference>
<evidence type="ECO:0000313" key="5">
    <source>
        <dbReference type="Proteomes" id="UP000053342"/>
    </source>
</evidence>
<dbReference type="InterPro" id="IPR007219">
    <property type="entry name" value="XnlR_reg_dom"/>
</dbReference>
<evidence type="ECO:0000256" key="2">
    <source>
        <dbReference type="SAM" id="MobiDB-lite"/>
    </source>
</evidence>
<dbReference type="OrthoDB" id="4161332at2759"/>
<organism evidence="4 5">
    <name type="scientific">Exophiala oligosperma</name>
    <dbReference type="NCBI Taxonomy" id="215243"/>
    <lineage>
        <taxon>Eukaryota</taxon>
        <taxon>Fungi</taxon>
        <taxon>Dikarya</taxon>
        <taxon>Ascomycota</taxon>
        <taxon>Pezizomycotina</taxon>
        <taxon>Eurotiomycetes</taxon>
        <taxon>Chaetothyriomycetidae</taxon>
        <taxon>Chaetothyriales</taxon>
        <taxon>Herpotrichiellaceae</taxon>
        <taxon>Exophiala</taxon>
    </lineage>
</organism>
<feature type="domain" description="Xylanolytic transcriptional activator regulatory" evidence="3">
    <location>
        <begin position="152"/>
        <end position="228"/>
    </location>
</feature>
<evidence type="ECO:0000256" key="1">
    <source>
        <dbReference type="ARBA" id="ARBA00023242"/>
    </source>
</evidence>
<reference evidence="4 5" key="1">
    <citation type="submission" date="2015-01" db="EMBL/GenBank/DDBJ databases">
        <title>The Genome Sequence of Exophiala oligosperma CBS72588.</title>
        <authorList>
            <consortium name="The Broad Institute Genomics Platform"/>
            <person name="Cuomo C."/>
            <person name="de Hoog S."/>
            <person name="Gorbushina A."/>
            <person name="Stielow B."/>
            <person name="Teixiera M."/>
            <person name="Abouelleil A."/>
            <person name="Chapman S.B."/>
            <person name="Priest M."/>
            <person name="Young S.K."/>
            <person name="Wortman J."/>
            <person name="Nusbaum C."/>
            <person name="Birren B."/>
        </authorList>
    </citation>
    <scope>NUCLEOTIDE SEQUENCE [LARGE SCALE GENOMIC DNA]</scope>
    <source>
        <strain evidence="4 5">CBS 72588</strain>
    </source>
</reference>
<dbReference type="VEuPathDB" id="FungiDB:PV06_03705"/>
<feature type="region of interest" description="Disordered" evidence="2">
    <location>
        <begin position="489"/>
        <end position="512"/>
    </location>
</feature>
<name>A0A0D2C659_9EURO</name>
<keyword evidence="5" id="KW-1185">Reference proteome</keyword>
<gene>
    <name evidence="4" type="ORF">PV06_03705</name>
</gene>
<dbReference type="Proteomes" id="UP000053342">
    <property type="component" value="Unassembled WGS sequence"/>
</dbReference>
<evidence type="ECO:0000313" key="4">
    <source>
        <dbReference type="EMBL" id="KIW45307.1"/>
    </source>
</evidence>
<dbReference type="STRING" id="215243.A0A0D2C659"/>
<dbReference type="AlphaFoldDB" id="A0A0D2C659"/>
<dbReference type="Pfam" id="PF04082">
    <property type="entry name" value="Fungal_trans"/>
    <property type="match status" value="1"/>
</dbReference>
<dbReference type="SMART" id="SM00906">
    <property type="entry name" value="Fungal_trans"/>
    <property type="match status" value="1"/>
</dbReference>
<proteinExistence type="predicted"/>
<dbReference type="GeneID" id="27355779"/>
<dbReference type="HOGENOM" id="CLU_456364_0_0_1"/>